<dbReference type="Pfam" id="PF00005">
    <property type="entry name" value="ABC_tran"/>
    <property type="match status" value="2"/>
</dbReference>
<accession>A0A410JYN2</accession>
<dbReference type="CDD" id="cd03216">
    <property type="entry name" value="ABC_Carb_Monos_I"/>
    <property type="match status" value="1"/>
</dbReference>
<dbReference type="CDD" id="cd03215">
    <property type="entry name" value="ABC_Carb_Monos_II"/>
    <property type="match status" value="1"/>
</dbReference>
<dbReference type="OrthoDB" id="9771863at2"/>
<evidence type="ECO:0000256" key="1">
    <source>
        <dbReference type="ARBA" id="ARBA00004202"/>
    </source>
</evidence>
<keyword evidence="2" id="KW-0813">Transport</keyword>
<evidence type="ECO:0000256" key="5">
    <source>
        <dbReference type="ARBA" id="ARBA00022737"/>
    </source>
</evidence>
<dbReference type="InterPro" id="IPR003593">
    <property type="entry name" value="AAA+_ATPase"/>
</dbReference>
<keyword evidence="6" id="KW-0547">Nucleotide-binding</keyword>
<evidence type="ECO:0000256" key="7">
    <source>
        <dbReference type="ARBA" id="ARBA00022840"/>
    </source>
</evidence>
<dbReference type="AlphaFoldDB" id="A0A410JYN2"/>
<sequence>MKPYLKLENITKSFPGVKALDNVSLDCYEGEIHTLLGENGAGKSTLMSVLAGLYKPEAGRISVNGSEVSISSPSESLKFGIGMVYQHFMLVRNHSVMENILLSLDNLPGIINRGEVFERTKKILADFGLDINLNEPVWKLSIGEQQWVELIKLLVRDCKVLILDEPTAVLTPQEADTLFGFLKKLKSQGKSIIFISHKMREVMELSDRVTVLKKGKTVKSLVAGEFDEALLAGLMIGTDDVPQWEKAEKVFDDKILEVKNLSVENDKGLSDVKGISFDLFKGEILGIAGVAGNGQKALAEVLTGLRRPSGGQIIVRGEDFTDHKGKNPYIAGIAHIPEDRKAFGIAPEMSVDENLILKSYKDSKFKKFFIQNAGAIRQNAKELISKFAIKTGPAGSPVRLLSGGNIQKVIIARELSLNPLVLVALYPTRGLDIGSAEYVHKVIIDARENGMSTILISEDLDELLKLSDRVAVMFRGVITGVVRPETATREKIGLMMSGVKNADKV</sequence>
<keyword evidence="3" id="KW-1003">Cell membrane</keyword>
<dbReference type="PROSITE" id="PS00211">
    <property type="entry name" value="ABC_TRANSPORTER_1"/>
    <property type="match status" value="1"/>
</dbReference>
<evidence type="ECO:0000256" key="4">
    <source>
        <dbReference type="ARBA" id="ARBA00022597"/>
    </source>
</evidence>
<reference evidence="11 12" key="1">
    <citation type="submission" date="2019-01" db="EMBL/GenBank/DDBJ databases">
        <title>Geovibrio thiophilus DSM 11263, complete genome.</title>
        <authorList>
            <person name="Spring S."/>
            <person name="Bunk B."/>
            <person name="Sproer C."/>
        </authorList>
    </citation>
    <scope>NUCLEOTIDE SEQUENCE [LARGE SCALE GENOMIC DNA]</scope>
    <source>
        <strain evidence="11 12">DSM 11263</strain>
    </source>
</reference>
<dbReference type="KEGG" id="gtl:EP073_07100"/>
<evidence type="ECO:0000256" key="8">
    <source>
        <dbReference type="ARBA" id="ARBA00022967"/>
    </source>
</evidence>
<keyword evidence="7 11" id="KW-0067">ATP-binding</keyword>
<protein>
    <submittedName>
        <fullName evidence="11">ABC transporter ATP-binding protein</fullName>
    </submittedName>
</protein>
<dbReference type="Gene3D" id="3.40.50.300">
    <property type="entry name" value="P-loop containing nucleotide triphosphate hydrolases"/>
    <property type="match status" value="2"/>
</dbReference>
<evidence type="ECO:0000313" key="11">
    <source>
        <dbReference type="EMBL" id="QAR33175.1"/>
    </source>
</evidence>
<dbReference type="InterPro" id="IPR003439">
    <property type="entry name" value="ABC_transporter-like_ATP-bd"/>
</dbReference>
<dbReference type="PROSITE" id="PS50893">
    <property type="entry name" value="ABC_TRANSPORTER_2"/>
    <property type="match status" value="2"/>
</dbReference>
<keyword evidence="5" id="KW-0677">Repeat</keyword>
<dbReference type="Proteomes" id="UP000287502">
    <property type="component" value="Chromosome"/>
</dbReference>
<keyword evidence="9" id="KW-0472">Membrane</keyword>
<dbReference type="GO" id="GO:0005886">
    <property type="term" value="C:plasma membrane"/>
    <property type="evidence" value="ECO:0007669"/>
    <property type="project" value="UniProtKB-SubCell"/>
</dbReference>
<name>A0A410JYN2_9BACT</name>
<dbReference type="PANTHER" id="PTHR43790">
    <property type="entry name" value="CARBOHYDRATE TRANSPORT ATP-BINDING PROTEIN MG119-RELATED"/>
    <property type="match status" value="1"/>
</dbReference>
<dbReference type="FunFam" id="3.40.50.300:FF:000127">
    <property type="entry name" value="Ribose import ATP-binding protein RbsA"/>
    <property type="match status" value="1"/>
</dbReference>
<evidence type="ECO:0000256" key="9">
    <source>
        <dbReference type="ARBA" id="ARBA00023136"/>
    </source>
</evidence>
<evidence type="ECO:0000256" key="2">
    <source>
        <dbReference type="ARBA" id="ARBA00022448"/>
    </source>
</evidence>
<comment type="subcellular location">
    <subcellularLocation>
        <location evidence="1">Cell membrane</location>
        <topology evidence="1">Peripheral membrane protein</topology>
    </subcellularLocation>
</comment>
<evidence type="ECO:0000256" key="3">
    <source>
        <dbReference type="ARBA" id="ARBA00022475"/>
    </source>
</evidence>
<dbReference type="EMBL" id="CP035108">
    <property type="protein sequence ID" value="QAR33175.1"/>
    <property type="molecule type" value="Genomic_DNA"/>
</dbReference>
<feature type="domain" description="ABC transporter" evidence="10">
    <location>
        <begin position="256"/>
        <end position="500"/>
    </location>
</feature>
<evidence type="ECO:0000259" key="10">
    <source>
        <dbReference type="PROSITE" id="PS50893"/>
    </source>
</evidence>
<dbReference type="InterPro" id="IPR050107">
    <property type="entry name" value="ABC_carbohydrate_import_ATPase"/>
</dbReference>
<dbReference type="InterPro" id="IPR027417">
    <property type="entry name" value="P-loop_NTPase"/>
</dbReference>
<dbReference type="SMART" id="SM00382">
    <property type="entry name" value="AAA"/>
    <property type="match status" value="1"/>
</dbReference>
<dbReference type="RefSeq" id="WP_128466461.1">
    <property type="nucleotide sequence ID" value="NZ_CP035108.1"/>
</dbReference>
<feature type="domain" description="ABC transporter" evidence="10">
    <location>
        <begin position="5"/>
        <end position="239"/>
    </location>
</feature>
<dbReference type="InterPro" id="IPR017871">
    <property type="entry name" value="ABC_transporter-like_CS"/>
</dbReference>
<dbReference type="GO" id="GO:0005524">
    <property type="term" value="F:ATP binding"/>
    <property type="evidence" value="ECO:0007669"/>
    <property type="project" value="UniProtKB-KW"/>
</dbReference>
<dbReference type="GO" id="GO:0016887">
    <property type="term" value="F:ATP hydrolysis activity"/>
    <property type="evidence" value="ECO:0007669"/>
    <property type="project" value="InterPro"/>
</dbReference>
<keyword evidence="8" id="KW-1278">Translocase</keyword>
<keyword evidence="12" id="KW-1185">Reference proteome</keyword>
<dbReference type="PANTHER" id="PTHR43790:SF4">
    <property type="entry name" value="GUANOSINE IMPORT ATP-BINDING PROTEIN NUPO"/>
    <property type="match status" value="1"/>
</dbReference>
<proteinExistence type="predicted"/>
<gene>
    <name evidence="11" type="ORF">EP073_07100</name>
</gene>
<evidence type="ECO:0000256" key="6">
    <source>
        <dbReference type="ARBA" id="ARBA00022741"/>
    </source>
</evidence>
<organism evidence="11 12">
    <name type="scientific">Geovibrio thiophilus</name>
    <dbReference type="NCBI Taxonomy" id="139438"/>
    <lineage>
        <taxon>Bacteria</taxon>
        <taxon>Pseudomonadati</taxon>
        <taxon>Deferribacterota</taxon>
        <taxon>Deferribacteres</taxon>
        <taxon>Deferribacterales</taxon>
        <taxon>Geovibrionaceae</taxon>
        <taxon>Geovibrio</taxon>
    </lineage>
</organism>
<dbReference type="SUPFAM" id="SSF52540">
    <property type="entry name" value="P-loop containing nucleoside triphosphate hydrolases"/>
    <property type="match status" value="2"/>
</dbReference>
<evidence type="ECO:0000313" key="12">
    <source>
        <dbReference type="Proteomes" id="UP000287502"/>
    </source>
</evidence>
<keyword evidence="4" id="KW-0762">Sugar transport</keyword>